<feature type="non-terminal residue" evidence="2">
    <location>
        <position position="1"/>
    </location>
</feature>
<name>A0A392QD12_9FABA</name>
<dbReference type="AlphaFoldDB" id="A0A392QD12"/>
<dbReference type="EMBL" id="LXQA010124729">
    <property type="protein sequence ID" value="MCI21416.1"/>
    <property type="molecule type" value="Genomic_DNA"/>
</dbReference>
<evidence type="ECO:0000313" key="2">
    <source>
        <dbReference type="EMBL" id="MCI21416.1"/>
    </source>
</evidence>
<evidence type="ECO:0000313" key="3">
    <source>
        <dbReference type="Proteomes" id="UP000265520"/>
    </source>
</evidence>
<proteinExistence type="predicted"/>
<reference evidence="2 3" key="1">
    <citation type="journal article" date="2018" name="Front. Plant Sci.">
        <title>Red Clover (Trifolium pratense) and Zigzag Clover (T. medium) - A Picture of Genomic Similarities and Differences.</title>
        <authorList>
            <person name="Dluhosova J."/>
            <person name="Istvanek J."/>
            <person name="Nedelnik J."/>
            <person name="Repkova J."/>
        </authorList>
    </citation>
    <scope>NUCLEOTIDE SEQUENCE [LARGE SCALE GENOMIC DNA]</scope>
    <source>
        <strain evidence="3">cv. 10/8</strain>
        <tissue evidence="2">Leaf</tissue>
    </source>
</reference>
<dbReference type="Proteomes" id="UP000265520">
    <property type="component" value="Unassembled WGS sequence"/>
</dbReference>
<keyword evidence="3" id="KW-1185">Reference proteome</keyword>
<feature type="transmembrane region" description="Helical" evidence="1">
    <location>
        <begin position="12"/>
        <end position="31"/>
    </location>
</feature>
<protein>
    <submittedName>
        <fullName evidence="2">Uncharacterized protein</fullName>
    </submittedName>
</protein>
<comment type="caution">
    <text evidence="2">The sequence shown here is derived from an EMBL/GenBank/DDBJ whole genome shotgun (WGS) entry which is preliminary data.</text>
</comment>
<keyword evidence="1" id="KW-1133">Transmembrane helix</keyword>
<sequence>GYSVLTVVVVHRANGLIGFSMILVLMVLIPLTDHPSIWLSIGLSYLGISTGLDSSEADRRVILPIL</sequence>
<organism evidence="2 3">
    <name type="scientific">Trifolium medium</name>
    <dbReference type="NCBI Taxonomy" id="97028"/>
    <lineage>
        <taxon>Eukaryota</taxon>
        <taxon>Viridiplantae</taxon>
        <taxon>Streptophyta</taxon>
        <taxon>Embryophyta</taxon>
        <taxon>Tracheophyta</taxon>
        <taxon>Spermatophyta</taxon>
        <taxon>Magnoliopsida</taxon>
        <taxon>eudicotyledons</taxon>
        <taxon>Gunneridae</taxon>
        <taxon>Pentapetalae</taxon>
        <taxon>rosids</taxon>
        <taxon>fabids</taxon>
        <taxon>Fabales</taxon>
        <taxon>Fabaceae</taxon>
        <taxon>Papilionoideae</taxon>
        <taxon>50 kb inversion clade</taxon>
        <taxon>NPAAA clade</taxon>
        <taxon>Hologalegina</taxon>
        <taxon>IRL clade</taxon>
        <taxon>Trifolieae</taxon>
        <taxon>Trifolium</taxon>
    </lineage>
</organism>
<evidence type="ECO:0000256" key="1">
    <source>
        <dbReference type="SAM" id="Phobius"/>
    </source>
</evidence>
<accession>A0A392QD12</accession>
<keyword evidence="1" id="KW-0812">Transmembrane</keyword>
<keyword evidence="1" id="KW-0472">Membrane</keyword>